<dbReference type="Proteomes" id="UP001500459">
    <property type="component" value="Unassembled WGS sequence"/>
</dbReference>
<keyword evidence="3" id="KW-1185">Reference proteome</keyword>
<keyword evidence="2" id="KW-0378">Hydrolase</keyword>
<dbReference type="RefSeq" id="WP_344928234.1">
    <property type="nucleotide sequence ID" value="NZ_BAABCW010000011.1"/>
</dbReference>
<dbReference type="InterPro" id="IPR012338">
    <property type="entry name" value="Beta-lactam/transpept-like"/>
</dbReference>
<dbReference type="InterPro" id="IPR001466">
    <property type="entry name" value="Beta-lactam-related"/>
</dbReference>
<protein>
    <submittedName>
        <fullName evidence="2">Serine hydrolase</fullName>
    </submittedName>
</protein>
<sequence length="365" mass="41249">MKKKIVILTILAVLVNLFCFGQSTYSYSQPEELGDGWKTENLTSLNIDTTLIYKAFNQIKNRANKIHSVLLIKNDRLIIEEYFKGHSADQPHDLRSTTKSIRSILLGIAIEKGFIEDINDPISKYIKSHIPKKNLDKRKNNITIRNLLTMSSGLDCNDWNKKSKGQEDKVSKKKDWLQYTLDLPMVNQPGAVSNYCSMGVVLIAEIISQASGMTIDKFAEKYLFSPMGIDNVKWGHTSDKEIIPSGKRLYMTSRDMAKIGQLLLNKGKWNGKTVVSENWIQESTTPKTKITGIDYGYLWWNIPFKVNDKVVVSKTATGNGGQYIMILPALDMVAVFTGGAYNSQDDKLPFAMLNDIFLPTFNIEK</sequence>
<accession>A0ABP6UPL9</accession>
<evidence type="ECO:0000259" key="1">
    <source>
        <dbReference type="Pfam" id="PF00144"/>
    </source>
</evidence>
<dbReference type="PANTHER" id="PTHR43283:SF7">
    <property type="entry name" value="BETA-LACTAMASE-RELATED DOMAIN-CONTAINING PROTEIN"/>
    <property type="match status" value="1"/>
</dbReference>
<reference evidence="3" key="1">
    <citation type="journal article" date="2019" name="Int. J. Syst. Evol. Microbiol.">
        <title>The Global Catalogue of Microorganisms (GCM) 10K type strain sequencing project: providing services to taxonomists for standard genome sequencing and annotation.</title>
        <authorList>
            <consortium name="The Broad Institute Genomics Platform"/>
            <consortium name="The Broad Institute Genome Sequencing Center for Infectious Disease"/>
            <person name="Wu L."/>
            <person name="Ma J."/>
        </authorList>
    </citation>
    <scope>NUCLEOTIDE SEQUENCE [LARGE SCALE GENOMIC DNA]</scope>
    <source>
        <strain evidence="3">JCM 17106</strain>
    </source>
</reference>
<organism evidence="2 3">
    <name type="scientific">Aquimarina addita</name>
    <dbReference type="NCBI Taxonomy" id="870485"/>
    <lineage>
        <taxon>Bacteria</taxon>
        <taxon>Pseudomonadati</taxon>
        <taxon>Bacteroidota</taxon>
        <taxon>Flavobacteriia</taxon>
        <taxon>Flavobacteriales</taxon>
        <taxon>Flavobacteriaceae</taxon>
        <taxon>Aquimarina</taxon>
    </lineage>
</organism>
<dbReference type="Pfam" id="PF00144">
    <property type="entry name" value="Beta-lactamase"/>
    <property type="match status" value="1"/>
</dbReference>
<dbReference type="InterPro" id="IPR050789">
    <property type="entry name" value="Diverse_Enzym_Activities"/>
</dbReference>
<dbReference type="PANTHER" id="PTHR43283">
    <property type="entry name" value="BETA-LACTAMASE-RELATED"/>
    <property type="match status" value="1"/>
</dbReference>
<evidence type="ECO:0000313" key="2">
    <source>
        <dbReference type="EMBL" id="GAA3511808.1"/>
    </source>
</evidence>
<gene>
    <name evidence="2" type="ORF">GCM10022393_26890</name>
</gene>
<name>A0ABP6UPL9_9FLAO</name>
<evidence type="ECO:0000313" key="3">
    <source>
        <dbReference type="Proteomes" id="UP001500459"/>
    </source>
</evidence>
<dbReference type="EMBL" id="BAABCW010000011">
    <property type="protein sequence ID" value="GAA3511808.1"/>
    <property type="molecule type" value="Genomic_DNA"/>
</dbReference>
<feature type="domain" description="Beta-lactamase-related" evidence="1">
    <location>
        <begin position="68"/>
        <end position="336"/>
    </location>
</feature>
<dbReference type="GO" id="GO:0016787">
    <property type="term" value="F:hydrolase activity"/>
    <property type="evidence" value="ECO:0007669"/>
    <property type="project" value="UniProtKB-KW"/>
</dbReference>
<comment type="caution">
    <text evidence="2">The sequence shown here is derived from an EMBL/GenBank/DDBJ whole genome shotgun (WGS) entry which is preliminary data.</text>
</comment>
<dbReference type="Gene3D" id="3.40.710.10">
    <property type="entry name" value="DD-peptidase/beta-lactamase superfamily"/>
    <property type="match status" value="1"/>
</dbReference>
<proteinExistence type="predicted"/>
<dbReference type="SUPFAM" id="SSF56601">
    <property type="entry name" value="beta-lactamase/transpeptidase-like"/>
    <property type="match status" value="1"/>
</dbReference>